<dbReference type="PROSITE" id="PS51296">
    <property type="entry name" value="RIESKE"/>
    <property type="match status" value="1"/>
</dbReference>
<dbReference type="GO" id="GO:0046872">
    <property type="term" value="F:metal ion binding"/>
    <property type="evidence" value="ECO:0007669"/>
    <property type="project" value="UniProtKB-KW"/>
</dbReference>
<organism evidence="7 8">
    <name type="scientific">Methanooceanicella nereidis</name>
    <dbReference type="NCBI Taxonomy" id="2052831"/>
    <lineage>
        <taxon>Archaea</taxon>
        <taxon>Methanobacteriati</taxon>
        <taxon>Methanobacteriota</taxon>
        <taxon>Stenosarchaea group</taxon>
        <taxon>Methanomicrobia</taxon>
        <taxon>Methanocellales</taxon>
        <taxon>Methanocellaceae</taxon>
        <taxon>Methanooceanicella</taxon>
    </lineage>
</organism>
<protein>
    <submittedName>
        <fullName evidence="7">Biphenyl 2,3-dioxygenase</fullName>
    </submittedName>
</protein>
<dbReference type="PANTHER" id="PTHR21496">
    <property type="entry name" value="FERREDOXIN-RELATED"/>
    <property type="match status" value="1"/>
</dbReference>
<keyword evidence="2" id="KW-0479">Metal-binding</keyword>
<evidence type="ECO:0000259" key="6">
    <source>
        <dbReference type="PROSITE" id="PS51296"/>
    </source>
</evidence>
<evidence type="ECO:0000256" key="4">
    <source>
        <dbReference type="ARBA" id="ARBA00023014"/>
    </source>
</evidence>
<evidence type="ECO:0000313" key="7">
    <source>
        <dbReference type="EMBL" id="MCD1294385.1"/>
    </source>
</evidence>
<dbReference type="Pfam" id="PF00355">
    <property type="entry name" value="Rieske"/>
    <property type="match status" value="1"/>
</dbReference>
<accession>A0AAP2RE48</accession>
<evidence type="ECO:0000256" key="1">
    <source>
        <dbReference type="ARBA" id="ARBA00022714"/>
    </source>
</evidence>
<keyword evidence="3" id="KW-0408">Iron</keyword>
<name>A0AAP2RE48_9EURY</name>
<dbReference type="InterPro" id="IPR017941">
    <property type="entry name" value="Rieske_2Fe-2S"/>
</dbReference>
<evidence type="ECO:0000313" key="8">
    <source>
        <dbReference type="Proteomes" id="UP001320159"/>
    </source>
</evidence>
<evidence type="ECO:0000256" key="2">
    <source>
        <dbReference type="ARBA" id="ARBA00022723"/>
    </source>
</evidence>
<gene>
    <name evidence="7" type="ORF">CUJ83_05150</name>
</gene>
<evidence type="ECO:0000256" key="3">
    <source>
        <dbReference type="ARBA" id="ARBA00023004"/>
    </source>
</evidence>
<dbReference type="GO" id="GO:0051537">
    <property type="term" value="F:2 iron, 2 sulfur cluster binding"/>
    <property type="evidence" value="ECO:0007669"/>
    <property type="project" value="UniProtKB-KW"/>
</dbReference>
<dbReference type="InterPro" id="IPR036922">
    <property type="entry name" value="Rieske_2Fe-2S_sf"/>
</dbReference>
<comment type="cofactor">
    <cofactor evidence="5">
        <name>[2Fe-2S] cluster</name>
        <dbReference type="ChEBI" id="CHEBI:190135"/>
    </cofactor>
</comment>
<sequence length="101" mass="10937">MSDFTKLTSVKEIAPGSMKRFTVGDKNIVIANIGGNFHAFEDKCPHLSAKLSTGLLLGNNLTCMSHGARFDIITGKPDSVTDKPLNKLEVKVEGDDVYVKV</sequence>
<keyword evidence="8" id="KW-1185">Reference proteome</keyword>
<reference evidence="7 8" key="1">
    <citation type="submission" date="2017-11" db="EMBL/GenBank/DDBJ databases">
        <title>Isolation and Characterization of Family Methanocellaceae Species from Potential Methane Hydrate Area Offshore Southwestern Taiwan.</title>
        <authorList>
            <person name="Zhang W.-L."/>
            <person name="Chen W.-C."/>
            <person name="Lai M.-C."/>
            <person name="Chen S.-C."/>
        </authorList>
    </citation>
    <scope>NUCLEOTIDE SEQUENCE [LARGE SCALE GENOMIC DNA]</scope>
    <source>
        <strain evidence="7 8">CWC-04</strain>
    </source>
</reference>
<dbReference type="Gene3D" id="2.102.10.10">
    <property type="entry name" value="Rieske [2Fe-2S] iron-sulphur domain"/>
    <property type="match status" value="1"/>
</dbReference>
<comment type="caution">
    <text evidence="7">The sequence shown here is derived from an EMBL/GenBank/DDBJ whole genome shotgun (WGS) entry which is preliminary data.</text>
</comment>
<evidence type="ECO:0000256" key="5">
    <source>
        <dbReference type="ARBA" id="ARBA00034078"/>
    </source>
</evidence>
<dbReference type="AlphaFoldDB" id="A0AAP2RE48"/>
<proteinExistence type="predicted"/>
<dbReference type="Proteomes" id="UP001320159">
    <property type="component" value="Unassembled WGS sequence"/>
</dbReference>
<dbReference type="EMBL" id="PGCK01000003">
    <property type="protein sequence ID" value="MCD1294385.1"/>
    <property type="molecule type" value="Genomic_DNA"/>
</dbReference>
<dbReference type="PANTHER" id="PTHR21496:SF0">
    <property type="entry name" value="RIESKE DOMAIN-CONTAINING PROTEIN"/>
    <property type="match status" value="1"/>
</dbReference>
<keyword evidence="1" id="KW-0001">2Fe-2S</keyword>
<keyword evidence="4" id="KW-0411">Iron-sulfur</keyword>
<dbReference type="SUPFAM" id="SSF50022">
    <property type="entry name" value="ISP domain"/>
    <property type="match status" value="1"/>
</dbReference>
<dbReference type="RefSeq" id="WP_230741215.1">
    <property type="nucleotide sequence ID" value="NZ_PGCK01000003.1"/>
</dbReference>
<feature type="domain" description="Rieske" evidence="6">
    <location>
        <begin position="5"/>
        <end position="99"/>
    </location>
</feature>